<dbReference type="OrthoDB" id="5209398at2759"/>
<dbReference type="KEGG" id="ttt:THITE_2114814"/>
<protein>
    <submittedName>
        <fullName evidence="3">Uncharacterized protein</fullName>
    </submittedName>
</protein>
<name>G2R225_THETT</name>
<feature type="transmembrane region" description="Helical" evidence="2">
    <location>
        <begin position="142"/>
        <end position="164"/>
    </location>
</feature>
<evidence type="ECO:0000313" key="3">
    <source>
        <dbReference type="EMBL" id="AEO66609.1"/>
    </source>
</evidence>
<feature type="compositionally biased region" description="Polar residues" evidence="1">
    <location>
        <begin position="18"/>
        <end position="29"/>
    </location>
</feature>
<sequence>MAEAPSSDAGQGLAHPLTPSSPYRPTSLTPVVARPRLGPRRQSRFTEEVMTEHTPAASVSERSMDYHWYGPSSENVHTNTDTANQSSKPNTDATPSGPTGRNWETWLRFLNGSLHAVPCLVLLAILGYGLRVLRANMASHMSIQAIILICLLFFDVVLDVVTLFRAQRRWPTWVLALRFGIGIAYIVLFLLYVGLGGVFPNGYTYWGVPVDSSATPVYVLLCLEG</sequence>
<organism evidence="3 4">
    <name type="scientific">Thermothielavioides terrestris (strain ATCC 38088 / NRRL 8126)</name>
    <name type="common">Thielavia terrestris</name>
    <dbReference type="NCBI Taxonomy" id="578455"/>
    <lineage>
        <taxon>Eukaryota</taxon>
        <taxon>Fungi</taxon>
        <taxon>Dikarya</taxon>
        <taxon>Ascomycota</taxon>
        <taxon>Pezizomycotina</taxon>
        <taxon>Sordariomycetes</taxon>
        <taxon>Sordariomycetidae</taxon>
        <taxon>Sordariales</taxon>
        <taxon>Chaetomiaceae</taxon>
        <taxon>Thermothielavioides</taxon>
        <taxon>Thermothielavioides terrestris</taxon>
    </lineage>
</organism>
<keyword evidence="4" id="KW-1185">Reference proteome</keyword>
<dbReference type="AlphaFoldDB" id="G2R225"/>
<feature type="transmembrane region" description="Helical" evidence="2">
    <location>
        <begin position="176"/>
        <end position="199"/>
    </location>
</feature>
<evidence type="ECO:0000256" key="2">
    <source>
        <dbReference type="SAM" id="Phobius"/>
    </source>
</evidence>
<dbReference type="GeneID" id="11515203"/>
<feature type="compositionally biased region" description="Polar residues" evidence="1">
    <location>
        <begin position="72"/>
        <end position="98"/>
    </location>
</feature>
<feature type="transmembrane region" description="Helical" evidence="2">
    <location>
        <begin position="109"/>
        <end position="130"/>
    </location>
</feature>
<dbReference type="Proteomes" id="UP000008181">
    <property type="component" value="Chromosome 2"/>
</dbReference>
<reference evidence="3 4" key="1">
    <citation type="journal article" date="2011" name="Nat. Biotechnol.">
        <title>Comparative genomic analysis of the thermophilic biomass-degrading fungi Myceliophthora thermophila and Thielavia terrestris.</title>
        <authorList>
            <person name="Berka R.M."/>
            <person name="Grigoriev I.V."/>
            <person name="Otillar R."/>
            <person name="Salamov A."/>
            <person name="Grimwood J."/>
            <person name="Reid I."/>
            <person name="Ishmael N."/>
            <person name="John T."/>
            <person name="Darmond C."/>
            <person name="Moisan M.-C."/>
            <person name="Henrissat B."/>
            <person name="Coutinho P.M."/>
            <person name="Lombard V."/>
            <person name="Natvig D.O."/>
            <person name="Lindquist E."/>
            <person name="Schmutz J."/>
            <person name="Lucas S."/>
            <person name="Harris P."/>
            <person name="Powlowski J."/>
            <person name="Bellemare A."/>
            <person name="Taylor D."/>
            <person name="Butler G."/>
            <person name="de Vries R.P."/>
            <person name="Allijn I.E."/>
            <person name="van den Brink J."/>
            <person name="Ushinsky S."/>
            <person name="Storms R."/>
            <person name="Powell A.J."/>
            <person name="Paulsen I.T."/>
            <person name="Elbourne L.D.H."/>
            <person name="Baker S.E."/>
            <person name="Magnuson J."/>
            <person name="LaBoissiere S."/>
            <person name="Clutterbuck A.J."/>
            <person name="Martinez D."/>
            <person name="Wogulis M."/>
            <person name="de Leon A.L."/>
            <person name="Rey M.W."/>
            <person name="Tsang A."/>
        </authorList>
    </citation>
    <scope>NUCLEOTIDE SEQUENCE [LARGE SCALE GENOMIC DNA]</scope>
    <source>
        <strain evidence="4">ATCC 38088 / NRRL 8126</strain>
    </source>
</reference>
<proteinExistence type="predicted"/>
<evidence type="ECO:0000313" key="4">
    <source>
        <dbReference type="Proteomes" id="UP000008181"/>
    </source>
</evidence>
<keyword evidence="2" id="KW-0472">Membrane</keyword>
<dbReference type="HOGENOM" id="CLU_1230653_0_0_1"/>
<dbReference type="eggNOG" id="ENOG502RMV9">
    <property type="taxonomic scope" value="Eukaryota"/>
</dbReference>
<feature type="region of interest" description="Disordered" evidence="1">
    <location>
        <begin position="70"/>
        <end position="98"/>
    </location>
</feature>
<dbReference type="EMBL" id="CP003010">
    <property type="protein sequence ID" value="AEO66609.1"/>
    <property type="molecule type" value="Genomic_DNA"/>
</dbReference>
<feature type="region of interest" description="Disordered" evidence="1">
    <location>
        <begin position="1"/>
        <end position="58"/>
    </location>
</feature>
<gene>
    <name evidence="3" type="ORF">THITE_2114814</name>
</gene>
<keyword evidence="2" id="KW-1133">Transmembrane helix</keyword>
<dbReference type="RefSeq" id="XP_003652945.1">
    <property type="nucleotide sequence ID" value="XM_003652897.1"/>
</dbReference>
<keyword evidence="2" id="KW-0812">Transmembrane</keyword>
<accession>G2R225</accession>
<evidence type="ECO:0000256" key="1">
    <source>
        <dbReference type="SAM" id="MobiDB-lite"/>
    </source>
</evidence>